<dbReference type="GO" id="GO:0016567">
    <property type="term" value="P:protein ubiquitination"/>
    <property type="evidence" value="ECO:0007669"/>
    <property type="project" value="TreeGrafter"/>
</dbReference>
<gene>
    <name evidence="8" type="primary">LOC120276999</name>
</gene>
<keyword evidence="3" id="KW-0862">Zinc</keyword>
<dbReference type="Pfam" id="PF16041">
    <property type="entry name" value="APD1-4_M"/>
    <property type="match status" value="1"/>
</dbReference>
<dbReference type="Proteomes" id="UP001515500">
    <property type="component" value="Chromosome 15"/>
</dbReference>
<dbReference type="AlphaFoldDB" id="A0AB40CI52"/>
<dbReference type="Gene3D" id="3.30.40.10">
    <property type="entry name" value="Zinc/RING finger domain, C3HC4 (zinc finger)"/>
    <property type="match status" value="1"/>
</dbReference>
<keyword evidence="5" id="KW-0812">Transmembrane</keyword>
<dbReference type="PANTHER" id="PTHR46858:SF6">
    <property type="entry name" value="LIGASE, PUTATIVE-RELATED"/>
    <property type="match status" value="1"/>
</dbReference>
<dbReference type="PANTHER" id="PTHR46858">
    <property type="entry name" value="OS05G0521000 PROTEIN"/>
    <property type="match status" value="1"/>
</dbReference>
<protein>
    <submittedName>
        <fullName evidence="8">E3 ubiquitin-protein ligase APD2-like isoform X1</fullName>
    </submittedName>
</protein>
<proteinExistence type="predicted"/>
<feature type="transmembrane region" description="Helical" evidence="5">
    <location>
        <begin position="258"/>
        <end position="276"/>
    </location>
</feature>
<dbReference type="Pfam" id="PF16040">
    <property type="entry name" value="APD1-4_N"/>
    <property type="match status" value="1"/>
</dbReference>
<sequence length="383" mass="43646">MYQHPLSPPHRINKKFARALLPLLVWLAVSVALSLKYGNYGNHRLVLGSNSSRMVKTSSIFVKEIKAKGIPANKGLFIYGFSNKPKLGLATNRSTRYSMFLNSYGHKKLSMWLNKGSKISINWNIVVHGGASNGELLLVLIKGSSSDHHNLKGLKRYDQLRSHGFNDNKMTYAIKEDNTYNIEIINLNPQSIQMDLFVNVSLTMYDTTKATSFCSLTNTTTCKLKLDFPRYHYFVFTTPSNEDHNEELDLVLAFTGRIITYFFLFGMIMAIVWIIIEQIQSCQPTERTQEEVMENEPILPTKEVTCNYGTSEDPETSLSSSFTDTYDEKICILCYEQNKACFFTPCGHSISCFSCAQRIMKEENKICPVCRRLIQKIRKLPGL</sequence>
<dbReference type="InterPro" id="IPR001841">
    <property type="entry name" value="Znf_RING"/>
</dbReference>
<dbReference type="SUPFAM" id="SSF57850">
    <property type="entry name" value="RING/U-box"/>
    <property type="match status" value="1"/>
</dbReference>
<keyword evidence="7" id="KW-1185">Reference proteome</keyword>
<dbReference type="InterPro" id="IPR032008">
    <property type="entry name" value="APD1-4_N"/>
</dbReference>
<evidence type="ECO:0000256" key="3">
    <source>
        <dbReference type="ARBA" id="ARBA00022833"/>
    </source>
</evidence>
<keyword evidence="1" id="KW-0479">Metal-binding</keyword>
<evidence type="ECO:0000256" key="5">
    <source>
        <dbReference type="SAM" id="Phobius"/>
    </source>
</evidence>
<feature type="domain" description="RING-type" evidence="6">
    <location>
        <begin position="331"/>
        <end position="371"/>
    </location>
</feature>
<reference evidence="8" key="1">
    <citation type="submission" date="2025-08" db="UniProtKB">
        <authorList>
            <consortium name="RefSeq"/>
        </authorList>
    </citation>
    <scope>IDENTIFICATION</scope>
</reference>
<name>A0AB40CI52_DIOCR</name>
<keyword evidence="5" id="KW-0472">Membrane</keyword>
<keyword evidence="5" id="KW-1133">Transmembrane helix</keyword>
<accession>A0AB40CI52</accession>
<organism evidence="7 8">
    <name type="scientific">Dioscorea cayennensis subsp. rotundata</name>
    <name type="common">White Guinea yam</name>
    <name type="synonym">Dioscorea rotundata</name>
    <dbReference type="NCBI Taxonomy" id="55577"/>
    <lineage>
        <taxon>Eukaryota</taxon>
        <taxon>Viridiplantae</taxon>
        <taxon>Streptophyta</taxon>
        <taxon>Embryophyta</taxon>
        <taxon>Tracheophyta</taxon>
        <taxon>Spermatophyta</taxon>
        <taxon>Magnoliopsida</taxon>
        <taxon>Liliopsida</taxon>
        <taxon>Dioscoreales</taxon>
        <taxon>Dioscoreaceae</taxon>
        <taxon>Dioscorea</taxon>
    </lineage>
</organism>
<evidence type="ECO:0000313" key="7">
    <source>
        <dbReference type="Proteomes" id="UP001515500"/>
    </source>
</evidence>
<evidence type="ECO:0000256" key="1">
    <source>
        <dbReference type="ARBA" id="ARBA00022723"/>
    </source>
</evidence>
<evidence type="ECO:0000256" key="2">
    <source>
        <dbReference type="ARBA" id="ARBA00022771"/>
    </source>
</evidence>
<dbReference type="Pfam" id="PF13920">
    <property type="entry name" value="zf-C3HC4_3"/>
    <property type="match status" value="1"/>
</dbReference>
<dbReference type="GeneID" id="120276999"/>
<dbReference type="GO" id="GO:0061630">
    <property type="term" value="F:ubiquitin protein ligase activity"/>
    <property type="evidence" value="ECO:0007669"/>
    <property type="project" value="TreeGrafter"/>
</dbReference>
<dbReference type="InterPro" id="IPR032010">
    <property type="entry name" value="APD1-4_M"/>
</dbReference>
<dbReference type="PROSITE" id="PS50089">
    <property type="entry name" value="ZF_RING_2"/>
    <property type="match status" value="1"/>
</dbReference>
<dbReference type="InterPro" id="IPR013083">
    <property type="entry name" value="Znf_RING/FYVE/PHD"/>
</dbReference>
<keyword evidence="2 4" id="KW-0863">Zinc-finger</keyword>
<evidence type="ECO:0000313" key="8">
    <source>
        <dbReference type="RefSeq" id="XP_039139672.1"/>
    </source>
</evidence>
<evidence type="ECO:0000259" key="6">
    <source>
        <dbReference type="PROSITE" id="PS50089"/>
    </source>
</evidence>
<evidence type="ECO:0000256" key="4">
    <source>
        <dbReference type="PROSITE-ProRule" id="PRU00175"/>
    </source>
</evidence>
<dbReference type="RefSeq" id="XP_039139672.1">
    <property type="nucleotide sequence ID" value="XM_039283738.1"/>
</dbReference>
<dbReference type="GO" id="GO:0008270">
    <property type="term" value="F:zinc ion binding"/>
    <property type="evidence" value="ECO:0007669"/>
    <property type="project" value="UniProtKB-KW"/>
</dbReference>
<dbReference type="SMART" id="SM00184">
    <property type="entry name" value="RING"/>
    <property type="match status" value="1"/>
</dbReference>